<dbReference type="RefSeq" id="WP_190239257.1">
    <property type="nucleotide sequence ID" value="NZ_QFGA01000001.1"/>
</dbReference>
<comment type="subcellular location">
    <subcellularLocation>
        <location evidence="1">Periplasm</location>
    </subcellularLocation>
</comment>
<dbReference type="PANTHER" id="PTHR30024">
    <property type="entry name" value="ALIPHATIC SULFONATES-BINDING PROTEIN-RELATED"/>
    <property type="match status" value="1"/>
</dbReference>
<sequence length="358" mass="39478">MKRLLGRKNILLLALLISVIGLGVRHSLKEPAPVTHIENVRVLESVRSPYFLPQYLALNLGYFKEQDLSVSITTTSQEAIRAALSDGRTDIALCGLQKILFNPGAKGPQPKVFATLARRDGSFLLARKDADNFQWQNLKDKSIIGGSQDDSSEIALEEALRQQGQTPNRSVSIYHNIPDTLRLGAFRAGTGNYIQLLEPAASLAESKDYGRVAASVGIITGDMVVTAYAALPGYIESKAAVIQRFTNAIYKAQLWLGQHSSEEAAEVVAPLFTNVDRQVLIKSIERYRTLGVWSSDPLIPRQSYDKFQAAAKKAGEITSPTAYETAVINDFAQQAVQTVVYVKEEPKPKKNLFQRVFQ</sequence>
<comment type="similarity">
    <text evidence="2">Belongs to the bacterial solute-binding protein SsuA/TauA family.</text>
</comment>
<dbReference type="Pfam" id="PF09084">
    <property type="entry name" value="NMT1"/>
    <property type="match status" value="1"/>
</dbReference>
<dbReference type="AlphaFoldDB" id="A0A4Y7REC1"/>
<dbReference type="InterPro" id="IPR015168">
    <property type="entry name" value="SsuA/THI5"/>
</dbReference>
<evidence type="ECO:0000313" key="6">
    <source>
        <dbReference type="Proteomes" id="UP000298324"/>
    </source>
</evidence>
<dbReference type="Gene3D" id="3.40.190.10">
    <property type="entry name" value="Periplasmic binding protein-like II"/>
    <property type="match status" value="2"/>
</dbReference>
<dbReference type="PANTHER" id="PTHR30024:SF47">
    <property type="entry name" value="TAURINE-BINDING PERIPLASMIC PROTEIN"/>
    <property type="match status" value="1"/>
</dbReference>
<accession>A0A4Y7REC1</accession>
<reference evidence="5 6" key="1">
    <citation type="journal article" date="2018" name="Environ. Microbiol.">
        <title>Novel energy conservation strategies and behaviour of Pelotomaculum schinkii driving syntrophic propionate catabolism.</title>
        <authorList>
            <person name="Hidalgo-Ahumada C.A.P."/>
            <person name="Nobu M.K."/>
            <person name="Narihiro T."/>
            <person name="Tamaki H."/>
            <person name="Liu W.T."/>
            <person name="Kamagata Y."/>
            <person name="Stams A.J.M."/>
            <person name="Imachi H."/>
            <person name="Sousa D.Z."/>
        </authorList>
    </citation>
    <scope>NUCLEOTIDE SEQUENCE [LARGE SCALE GENOMIC DNA]</scope>
    <source>
        <strain evidence="5 6">HH</strain>
    </source>
</reference>
<keyword evidence="6" id="KW-1185">Reference proteome</keyword>
<comment type="caution">
    <text evidence="5">The sequence shown here is derived from an EMBL/GenBank/DDBJ whole genome shotgun (WGS) entry which is preliminary data.</text>
</comment>
<evidence type="ECO:0000259" key="4">
    <source>
        <dbReference type="Pfam" id="PF09084"/>
    </source>
</evidence>
<evidence type="ECO:0000313" key="5">
    <source>
        <dbReference type="EMBL" id="TEB07334.1"/>
    </source>
</evidence>
<evidence type="ECO:0000256" key="2">
    <source>
        <dbReference type="ARBA" id="ARBA00010742"/>
    </source>
</evidence>
<proteinExistence type="inferred from homology"/>
<gene>
    <name evidence="5" type="ORF">Psch_00881</name>
</gene>
<organism evidence="5 6">
    <name type="scientific">Pelotomaculum schinkii</name>
    <dbReference type="NCBI Taxonomy" id="78350"/>
    <lineage>
        <taxon>Bacteria</taxon>
        <taxon>Bacillati</taxon>
        <taxon>Bacillota</taxon>
        <taxon>Clostridia</taxon>
        <taxon>Eubacteriales</taxon>
        <taxon>Desulfotomaculaceae</taxon>
        <taxon>Pelotomaculum</taxon>
    </lineage>
</organism>
<dbReference type="SUPFAM" id="SSF53850">
    <property type="entry name" value="Periplasmic binding protein-like II"/>
    <property type="match status" value="1"/>
</dbReference>
<evidence type="ECO:0000256" key="1">
    <source>
        <dbReference type="ARBA" id="ARBA00004418"/>
    </source>
</evidence>
<feature type="domain" description="SsuA/THI5-like" evidence="4">
    <location>
        <begin position="49"/>
        <end position="259"/>
    </location>
</feature>
<dbReference type="EMBL" id="QFGA01000001">
    <property type="protein sequence ID" value="TEB07334.1"/>
    <property type="molecule type" value="Genomic_DNA"/>
</dbReference>
<keyword evidence="3" id="KW-0732">Signal</keyword>
<dbReference type="Proteomes" id="UP000298324">
    <property type="component" value="Unassembled WGS sequence"/>
</dbReference>
<name>A0A4Y7REC1_9FIRM</name>
<evidence type="ECO:0000256" key="3">
    <source>
        <dbReference type="ARBA" id="ARBA00022729"/>
    </source>
</evidence>
<protein>
    <submittedName>
        <fullName evidence="5">NMT1/THI5 like protein</fullName>
    </submittedName>
</protein>
<dbReference type="GO" id="GO:0042597">
    <property type="term" value="C:periplasmic space"/>
    <property type="evidence" value="ECO:0007669"/>
    <property type="project" value="UniProtKB-SubCell"/>
</dbReference>